<name>A0ABT3BCK7_9RHOB</name>
<evidence type="ECO:0000313" key="1">
    <source>
        <dbReference type="EMBL" id="MCV3271303.1"/>
    </source>
</evidence>
<dbReference type="EMBL" id="JALIEB010000004">
    <property type="protein sequence ID" value="MCV3271303.1"/>
    <property type="molecule type" value="Genomic_DNA"/>
</dbReference>
<comment type="caution">
    <text evidence="1">The sequence shown here is derived from an EMBL/GenBank/DDBJ whole genome shotgun (WGS) entry which is preliminary data.</text>
</comment>
<protein>
    <recommendedName>
        <fullName evidence="3">Anti-sigma factor</fullName>
    </recommendedName>
</protein>
<evidence type="ECO:0000313" key="2">
    <source>
        <dbReference type="Proteomes" id="UP001208690"/>
    </source>
</evidence>
<dbReference type="RefSeq" id="WP_263843630.1">
    <property type="nucleotide sequence ID" value="NZ_JALIEB010000004.1"/>
</dbReference>
<keyword evidence="2" id="KW-1185">Reference proteome</keyword>
<reference evidence="1 2" key="1">
    <citation type="submission" date="2022-04" db="EMBL/GenBank/DDBJ databases">
        <title>Roseobacter sp. WL0113 is a bacterium isolated from neritic sediment.</title>
        <authorList>
            <person name="Wang L."/>
            <person name="He W."/>
            <person name="Zhang D.-F."/>
        </authorList>
    </citation>
    <scope>NUCLEOTIDE SEQUENCE [LARGE SCALE GENOMIC DNA]</scope>
    <source>
        <strain evidence="1 2">WL0113</strain>
    </source>
</reference>
<gene>
    <name evidence="1" type="ORF">MUB52_07685</name>
</gene>
<dbReference type="Proteomes" id="UP001208690">
    <property type="component" value="Unassembled WGS sequence"/>
</dbReference>
<evidence type="ECO:0008006" key="3">
    <source>
        <dbReference type="Google" id="ProtNLM"/>
    </source>
</evidence>
<proteinExistence type="predicted"/>
<sequence>MQHPEFTDEELMAYADGELAEERATELDLALAESPALSDRLALFVTTRAVAKDAWTPSLEDPVPAHLVEHVRALAAETDAPPASDDTVVAFPKRSETPAATPFWRLPLAAGLAAAIGLGAGLGLAPQPNTGTGGIEIAALTDSRIVDALNTLPSGADLRLDDGARIAPIATFFDGAQSLCREFEFDRADGMTVVSVACQREGQWDVQMAVAATAATDTGYAPASSLDVLDAYLTANEAGPPLDPDAEAAALDALR</sequence>
<accession>A0ABT3BCK7</accession>
<organism evidence="1 2">
    <name type="scientific">Roseobacter sinensis</name>
    <dbReference type="NCBI Taxonomy" id="2931391"/>
    <lineage>
        <taxon>Bacteria</taxon>
        <taxon>Pseudomonadati</taxon>
        <taxon>Pseudomonadota</taxon>
        <taxon>Alphaproteobacteria</taxon>
        <taxon>Rhodobacterales</taxon>
        <taxon>Roseobacteraceae</taxon>
        <taxon>Roseobacter</taxon>
    </lineage>
</organism>